<comment type="caution">
    <text evidence="2">The sequence shown here is derived from an EMBL/GenBank/DDBJ whole genome shotgun (WGS) entry which is preliminary data.</text>
</comment>
<dbReference type="InterPro" id="IPR018958">
    <property type="entry name" value="Knr4/Smi1-like_dom"/>
</dbReference>
<gene>
    <name evidence="2" type="ORF">EA138_13505</name>
</gene>
<dbReference type="Gene3D" id="3.40.1580.10">
    <property type="entry name" value="SMI1/KNR4-like"/>
    <property type="match status" value="1"/>
</dbReference>
<evidence type="ECO:0000259" key="1">
    <source>
        <dbReference type="SMART" id="SM00860"/>
    </source>
</evidence>
<proteinExistence type="predicted"/>
<dbReference type="EMBL" id="SBBW01000105">
    <property type="protein sequence ID" value="RWU07850.1"/>
    <property type="molecule type" value="Genomic_DNA"/>
</dbReference>
<protein>
    <submittedName>
        <fullName evidence="2">SMI1/KNR4 family protein</fullName>
    </submittedName>
</protein>
<accession>A0AAX2A0I2</accession>
<dbReference type="SUPFAM" id="SSF160631">
    <property type="entry name" value="SMI1/KNR4-like"/>
    <property type="match status" value="1"/>
</dbReference>
<dbReference type="AlphaFoldDB" id="A0AAX2A0I2"/>
<dbReference type="SMART" id="SM00860">
    <property type="entry name" value="SMI1_KNR4"/>
    <property type="match status" value="1"/>
</dbReference>
<reference evidence="2 3" key="1">
    <citation type="submission" date="2019-01" db="EMBL/GenBank/DDBJ databases">
        <title>Anoxybacillus flavithermus in powdered infant formula.</title>
        <authorList>
            <person name="Rhee M.S."/>
            <person name="Choi I.-G."/>
            <person name="Cho T.J."/>
            <person name="Park B."/>
        </authorList>
    </citation>
    <scope>NUCLEOTIDE SEQUENCE [LARGE SCALE GENOMIC DNA]</scope>
    <source>
        <strain evidence="2 3">FHS-PPAM212</strain>
    </source>
</reference>
<dbReference type="Pfam" id="PF14568">
    <property type="entry name" value="SUKH_6"/>
    <property type="match status" value="1"/>
</dbReference>
<dbReference type="Proteomes" id="UP000286434">
    <property type="component" value="Unassembled WGS sequence"/>
</dbReference>
<dbReference type="InterPro" id="IPR037883">
    <property type="entry name" value="Knr4/Smi1-like_sf"/>
</dbReference>
<organism evidence="2 3">
    <name type="scientific">Anoxybacillus flavithermus</name>
    <dbReference type="NCBI Taxonomy" id="33934"/>
    <lineage>
        <taxon>Bacteria</taxon>
        <taxon>Bacillati</taxon>
        <taxon>Bacillota</taxon>
        <taxon>Bacilli</taxon>
        <taxon>Bacillales</taxon>
        <taxon>Anoxybacillaceae</taxon>
        <taxon>Anoxybacillus</taxon>
    </lineage>
</organism>
<name>A0AAX2A0I2_9BACL</name>
<evidence type="ECO:0000313" key="2">
    <source>
        <dbReference type="EMBL" id="RWU07850.1"/>
    </source>
</evidence>
<sequence length="158" mass="18690">MEVRRTVNKGLGRIMKMFPQIEWKFTKSPIDRETISNIEKYFDIEFPEEYKKIVLNYNGARPKPNVYDTEKTKERTVKSLLSLHQKDEGNILDVMNWISGRLPSKFIPFANDDSGNYLCFDYSKNHKNPPIYLWLHEENMAEKVSESFVSFLSKLYLP</sequence>
<feature type="domain" description="Knr4/Smi1-like" evidence="1">
    <location>
        <begin position="29"/>
        <end position="154"/>
    </location>
</feature>
<evidence type="ECO:0000313" key="3">
    <source>
        <dbReference type="Proteomes" id="UP000286434"/>
    </source>
</evidence>